<dbReference type="AlphaFoldDB" id="G3B9C2"/>
<name>G3B9C2_CANTC</name>
<feature type="region of interest" description="Disordered" evidence="4">
    <location>
        <begin position="1"/>
        <end position="21"/>
    </location>
</feature>
<dbReference type="HOGENOM" id="CLU_1521349_0_0_1"/>
<dbReference type="EMBL" id="GL996527">
    <property type="protein sequence ID" value="EGV61863.1"/>
    <property type="molecule type" value="Genomic_DNA"/>
</dbReference>
<comment type="subcellular location">
    <subcellularLocation>
        <location evidence="1">Cytoplasm</location>
    </subcellularLocation>
</comment>
<gene>
    <name evidence="6" type="ORF">CANTEDRAFT_125110</name>
</gene>
<evidence type="ECO:0000313" key="6">
    <source>
        <dbReference type="EMBL" id="EGV61863.1"/>
    </source>
</evidence>
<feature type="coiled-coil region" evidence="3">
    <location>
        <begin position="79"/>
        <end position="155"/>
    </location>
</feature>
<evidence type="ECO:0000313" key="7">
    <source>
        <dbReference type="Proteomes" id="UP000000707"/>
    </source>
</evidence>
<keyword evidence="2" id="KW-0963">Cytoplasm</keyword>
<dbReference type="InterPro" id="IPR012943">
    <property type="entry name" value="Cnn_1N"/>
</dbReference>
<sequence>MFSGSKLLGTPRGGNRNAGTRTQLEFTPIDLTLDNTDEFSIVGNSPFKPLNNTLFHRPMSGSEVVHEHAELINNGMTSIQEQQQQISRLNTENYNLKIEIKALRHYLNQIPEDQRSVFDLNIKLEQQLANAAKKIDSLSGEVRQLQATKSEAALNSKKEEELLDHMETMRSKYESLL</sequence>
<protein>
    <recommendedName>
        <fullName evidence="5">Centrosomin N-terminal motif 1 domain-containing protein</fullName>
    </recommendedName>
</protein>
<dbReference type="OrthoDB" id="10255522at2759"/>
<evidence type="ECO:0000256" key="2">
    <source>
        <dbReference type="ARBA" id="ARBA00022490"/>
    </source>
</evidence>
<dbReference type="GO" id="GO:0005737">
    <property type="term" value="C:cytoplasm"/>
    <property type="evidence" value="ECO:0007669"/>
    <property type="project" value="UniProtKB-SubCell"/>
</dbReference>
<evidence type="ECO:0000256" key="1">
    <source>
        <dbReference type="ARBA" id="ARBA00004496"/>
    </source>
</evidence>
<feature type="domain" description="Centrosomin N-terminal motif 1" evidence="5">
    <location>
        <begin position="78"/>
        <end position="147"/>
    </location>
</feature>
<evidence type="ECO:0000256" key="4">
    <source>
        <dbReference type="SAM" id="MobiDB-lite"/>
    </source>
</evidence>
<evidence type="ECO:0000259" key="5">
    <source>
        <dbReference type="Pfam" id="PF07989"/>
    </source>
</evidence>
<reference evidence="6 7" key="1">
    <citation type="journal article" date="2011" name="Proc. Natl. Acad. Sci. U.S.A.">
        <title>Comparative genomics of xylose-fermenting fungi for enhanced biofuel production.</title>
        <authorList>
            <person name="Wohlbach D.J."/>
            <person name="Kuo A."/>
            <person name="Sato T.K."/>
            <person name="Potts K.M."/>
            <person name="Salamov A.A."/>
            <person name="LaButti K.M."/>
            <person name="Sun H."/>
            <person name="Clum A."/>
            <person name="Pangilinan J.L."/>
            <person name="Lindquist E.A."/>
            <person name="Lucas S."/>
            <person name="Lapidus A."/>
            <person name="Jin M."/>
            <person name="Gunawan C."/>
            <person name="Balan V."/>
            <person name="Dale B.E."/>
            <person name="Jeffries T.W."/>
            <person name="Zinkel R."/>
            <person name="Barry K.W."/>
            <person name="Grigoriev I.V."/>
            <person name="Gasch A.P."/>
        </authorList>
    </citation>
    <scope>NUCLEOTIDE SEQUENCE [LARGE SCALE GENOMIC DNA]</scope>
    <source>
        <strain evidence="7">ATCC 10573 / BCRC 21748 / CBS 615 / JCM 9827 / NBRC 10315 / NRRL Y-1498 / VKM Y-70</strain>
    </source>
</reference>
<dbReference type="GO" id="GO:0005815">
    <property type="term" value="C:microtubule organizing center"/>
    <property type="evidence" value="ECO:0007669"/>
    <property type="project" value="InterPro"/>
</dbReference>
<evidence type="ECO:0000256" key="3">
    <source>
        <dbReference type="SAM" id="Coils"/>
    </source>
</evidence>
<dbReference type="Proteomes" id="UP000000707">
    <property type="component" value="Unassembled WGS sequence"/>
</dbReference>
<dbReference type="STRING" id="590646.G3B9C2"/>
<accession>G3B9C2</accession>
<keyword evidence="3" id="KW-0175">Coiled coil</keyword>
<organism evidence="7">
    <name type="scientific">Candida tenuis (strain ATCC 10573 / BCRC 21748 / CBS 615 / JCM 9827 / NBRC 10315 / NRRL Y-1498 / VKM Y-70)</name>
    <name type="common">Yeast</name>
    <name type="synonym">Yamadazyma tenuis</name>
    <dbReference type="NCBI Taxonomy" id="590646"/>
    <lineage>
        <taxon>Eukaryota</taxon>
        <taxon>Fungi</taxon>
        <taxon>Dikarya</taxon>
        <taxon>Ascomycota</taxon>
        <taxon>Saccharomycotina</taxon>
        <taxon>Pichiomycetes</taxon>
        <taxon>Debaryomycetaceae</taxon>
        <taxon>Yamadazyma</taxon>
    </lineage>
</organism>
<dbReference type="Pfam" id="PF07989">
    <property type="entry name" value="Cnn_1N"/>
    <property type="match status" value="1"/>
</dbReference>
<keyword evidence="7" id="KW-1185">Reference proteome</keyword>
<proteinExistence type="predicted"/>
<feature type="non-terminal residue" evidence="6">
    <location>
        <position position="177"/>
    </location>
</feature>